<dbReference type="Proteomes" id="UP000600799">
    <property type="component" value="Unassembled WGS sequence"/>
</dbReference>
<feature type="transmembrane region" description="Helical" evidence="5">
    <location>
        <begin position="198"/>
        <end position="217"/>
    </location>
</feature>
<feature type="domain" description="O-antigen ligase-related" evidence="6">
    <location>
        <begin position="248"/>
        <end position="386"/>
    </location>
</feature>
<keyword evidence="4 5" id="KW-0472">Membrane</keyword>
<dbReference type="Pfam" id="PF04932">
    <property type="entry name" value="Wzy_C"/>
    <property type="match status" value="1"/>
</dbReference>
<proteinExistence type="predicted"/>
<comment type="caution">
    <text evidence="7">The sequence shown here is derived from an EMBL/GenBank/DDBJ whole genome shotgun (WGS) entry which is preliminary data.</text>
</comment>
<feature type="transmembrane region" description="Helical" evidence="5">
    <location>
        <begin position="35"/>
        <end position="52"/>
    </location>
</feature>
<dbReference type="GO" id="GO:0016874">
    <property type="term" value="F:ligase activity"/>
    <property type="evidence" value="ECO:0007669"/>
    <property type="project" value="UniProtKB-KW"/>
</dbReference>
<feature type="transmembrane region" description="Helical" evidence="5">
    <location>
        <begin position="72"/>
        <end position="93"/>
    </location>
</feature>
<evidence type="ECO:0000256" key="3">
    <source>
        <dbReference type="ARBA" id="ARBA00022989"/>
    </source>
</evidence>
<dbReference type="InterPro" id="IPR007016">
    <property type="entry name" value="O-antigen_ligase-rel_domated"/>
</dbReference>
<evidence type="ECO:0000256" key="2">
    <source>
        <dbReference type="ARBA" id="ARBA00022692"/>
    </source>
</evidence>
<evidence type="ECO:0000259" key="6">
    <source>
        <dbReference type="Pfam" id="PF04932"/>
    </source>
</evidence>
<feature type="transmembrane region" description="Helical" evidence="5">
    <location>
        <begin position="263"/>
        <end position="284"/>
    </location>
</feature>
<keyword evidence="8" id="KW-1185">Reference proteome</keyword>
<dbReference type="InterPro" id="IPR051533">
    <property type="entry name" value="WaaL-like"/>
</dbReference>
<evidence type="ECO:0000256" key="5">
    <source>
        <dbReference type="SAM" id="Phobius"/>
    </source>
</evidence>
<keyword evidence="3 5" id="KW-1133">Transmembrane helix</keyword>
<feature type="transmembrane region" description="Helical" evidence="5">
    <location>
        <begin position="433"/>
        <end position="452"/>
    </location>
</feature>
<dbReference type="PANTHER" id="PTHR37422">
    <property type="entry name" value="TEICHURONIC ACID BIOSYNTHESIS PROTEIN TUAE"/>
    <property type="match status" value="1"/>
</dbReference>
<protein>
    <submittedName>
        <fullName evidence="7">O-antigen ligase family protein</fullName>
    </submittedName>
</protein>
<name>A0ABS0HBR6_9SPHN</name>
<sequence length="460" mass="50148">MSRSAQRQTPDLAEFRALGWLMLLAPMFFGGNRPFFWHAIALMTAMLCLAMFRKISRREVRHIDYAWQLQPALFGGIIVTGWIIATIIPGMPGGNALWAKASASLGTPLYGTISLYPAGTLEALVRLASYLGVYWLALHFSRQADRALVLLRWIGLSGAALSLYGIVNFSLGNRDLLFQARYGGFGDVTGTFVNRNHFATYAGLCALANAALAFIGFRKRWGDVAYLPSSFVRALSAFAGNPAAYFLASSICVMGLFQSHSRMGMVSFVIALLVAVSLMAAVGYFRADRRLAAVVIGLLFFYLYVSGLTTLDRFSGSEDTERWPLFQICLDAIARLPWTGHGYGTFAHTFEAYRTGDFAIGTNVTEAHNVYLELAFELGIPATILAVGAVAWLVCFCVFGAFRRKRERIFPVLAVSASVLVGLHSLADFSVQMPGIAVIYAALLGVGCAQAWSHRSGTAE</sequence>
<feature type="transmembrane region" description="Helical" evidence="5">
    <location>
        <begin position="378"/>
        <end position="402"/>
    </location>
</feature>
<evidence type="ECO:0000256" key="1">
    <source>
        <dbReference type="ARBA" id="ARBA00004141"/>
    </source>
</evidence>
<keyword evidence="2 5" id="KW-0812">Transmembrane</keyword>
<dbReference type="RefSeq" id="WP_196274033.1">
    <property type="nucleotide sequence ID" value="NZ_JADQDC010000001.1"/>
</dbReference>
<organism evidence="7 8">
    <name type="scientific">Novosphingobium jiangmenense</name>
    <dbReference type="NCBI Taxonomy" id="2791981"/>
    <lineage>
        <taxon>Bacteria</taxon>
        <taxon>Pseudomonadati</taxon>
        <taxon>Pseudomonadota</taxon>
        <taxon>Alphaproteobacteria</taxon>
        <taxon>Sphingomonadales</taxon>
        <taxon>Sphingomonadaceae</taxon>
        <taxon>Novosphingobium</taxon>
    </lineage>
</organism>
<dbReference type="PANTHER" id="PTHR37422:SF23">
    <property type="entry name" value="TEICHURONIC ACID BIOSYNTHESIS PROTEIN TUAE"/>
    <property type="match status" value="1"/>
</dbReference>
<accession>A0ABS0HBR6</accession>
<evidence type="ECO:0000313" key="7">
    <source>
        <dbReference type="EMBL" id="MBF9149667.1"/>
    </source>
</evidence>
<comment type="subcellular location">
    <subcellularLocation>
        <location evidence="1">Membrane</location>
        <topology evidence="1">Multi-pass membrane protein</topology>
    </subcellularLocation>
</comment>
<evidence type="ECO:0000313" key="8">
    <source>
        <dbReference type="Proteomes" id="UP000600799"/>
    </source>
</evidence>
<feature type="transmembrane region" description="Helical" evidence="5">
    <location>
        <begin position="12"/>
        <end position="29"/>
    </location>
</feature>
<feature type="transmembrane region" description="Helical" evidence="5">
    <location>
        <begin position="113"/>
        <end position="137"/>
    </location>
</feature>
<feature type="transmembrane region" description="Helical" evidence="5">
    <location>
        <begin position="149"/>
        <end position="167"/>
    </location>
</feature>
<gene>
    <name evidence="7" type="ORF">I2488_01485</name>
</gene>
<reference evidence="7 8" key="1">
    <citation type="submission" date="2020-11" db="EMBL/GenBank/DDBJ databases">
        <title>The genome sequence of Novosphingobium sp. 1Y9A.</title>
        <authorList>
            <person name="Liu Y."/>
        </authorList>
    </citation>
    <scope>NUCLEOTIDE SEQUENCE [LARGE SCALE GENOMIC DNA]</scope>
    <source>
        <strain evidence="7 8">1Y9A</strain>
    </source>
</reference>
<evidence type="ECO:0000256" key="4">
    <source>
        <dbReference type="ARBA" id="ARBA00023136"/>
    </source>
</evidence>
<dbReference type="EMBL" id="JADQDC010000001">
    <property type="protein sequence ID" value="MBF9149667.1"/>
    <property type="molecule type" value="Genomic_DNA"/>
</dbReference>
<feature type="transmembrane region" description="Helical" evidence="5">
    <location>
        <begin position="291"/>
        <end position="311"/>
    </location>
</feature>
<feature type="transmembrane region" description="Helical" evidence="5">
    <location>
        <begin position="409"/>
        <end position="427"/>
    </location>
</feature>
<feature type="transmembrane region" description="Helical" evidence="5">
    <location>
        <begin position="238"/>
        <end position="257"/>
    </location>
</feature>
<keyword evidence="7" id="KW-0436">Ligase</keyword>